<accession>A0ABX7Q147</accession>
<feature type="region of interest" description="Disordered" evidence="1">
    <location>
        <begin position="1"/>
        <end position="83"/>
    </location>
</feature>
<feature type="compositionally biased region" description="Basic and acidic residues" evidence="1">
    <location>
        <begin position="15"/>
        <end position="25"/>
    </location>
</feature>
<evidence type="ECO:0000313" key="2">
    <source>
        <dbReference type="EMBL" id="QSV45131.1"/>
    </source>
</evidence>
<dbReference type="Proteomes" id="UP000663651">
    <property type="component" value="Chromosome"/>
</dbReference>
<gene>
    <name evidence="2" type="ORF">JZM60_13430</name>
</gene>
<organism evidence="2 3">
    <name type="scientific">Geobacter benzoatilyticus</name>
    <dbReference type="NCBI Taxonomy" id="2815309"/>
    <lineage>
        <taxon>Bacteria</taxon>
        <taxon>Pseudomonadati</taxon>
        <taxon>Thermodesulfobacteriota</taxon>
        <taxon>Desulfuromonadia</taxon>
        <taxon>Geobacterales</taxon>
        <taxon>Geobacteraceae</taxon>
        <taxon>Geobacter</taxon>
    </lineage>
</organism>
<dbReference type="SUPFAM" id="SSF47598">
    <property type="entry name" value="Ribbon-helix-helix"/>
    <property type="match status" value="1"/>
</dbReference>
<sequence length="121" mass="13422">MGNEALEGQMPLFETPKKIEDEPSLPKKTTTKKTPRTAAKREPMDANPRVKPGTGKTNQKSRSKKKGTEQVRPTSGQVPEGDVRLTANIREDLHLKLKIAAAQKRTTIGELIEMLVAKHLK</sequence>
<keyword evidence="3" id="KW-1185">Reference proteome</keyword>
<dbReference type="InterPro" id="IPR013321">
    <property type="entry name" value="Arc_rbn_hlx_hlx"/>
</dbReference>
<dbReference type="InterPro" id="IPR010985">
    <property type="entry name" value="Ribbon_hlx_hlx"/>
</dbReference>
<name>A0ABX7Q147_9BACT</name>
<reference evidence="2 3" key="1">
    <citation type="submission" date="2021-03" db="EMBL/GenBank/DDBJ databases">
        <title>Geobacter metallireducens gen. nov. sp. nov., a microorganism capable of coupling the complete oxidation of organic compounds to the reduction of iron and other metals.</title>
        <authorList>
            <person name="Li Y."/>
        </authorList>
    </citation>
    <scope>NUCLEOTIDE SEQUENCE [LARGE SCALE GENOMIC DNA]</scope>
    <source>
        <strain evidence="2 3">Jerry-YX</strain>
    </source>
</reference>
<dbReference type="EMBL" id="CP071382">
    <property type="protein sequence ID" value="QSV45131.1"/>
    <property type="molecule type" value="Genomic_DNA"/>
</dbReference>
<dbReference type="RefSeq" id="WP_207162937.1">
    <property type="nucleotide sequence ID" value="NZ_CP071382.1"/>
</dbReference>
<evidence type="ECO:0000256" key="1">
    <source>
        <dbReference type="SAM" id="MobiDB-lite"/>
    </source>
</evidence>
<protein>
    <submittedName>
        <fullName evidence="2">Uncharacterized protein</fullName>
    </submittedName>
</protein>
<dbReference type="Gene3D" id="1.10.1220.10">
    <property type="entry name" value="Met repressor-like"/>
    <property type="match status" value="1"/>
</dbReference>
<proteinExistence type="predicted"/>
<evidence type="ECO:0000313" key="3">
    <source>
        <dbReference type="Proteomes" id="UP000663651"/>
    </source>
</evidence>